<reference evidence="1 2" key="1">
    <citation type="submission" date="2018-06" db="EMBL/GenBank/DDBJ databases">
        <authorList>
            <consortium name="Pathogen Informatics"/>
            <person name="Doyle S."/>
        </authorList>
    </citation>
    <scope>NUCLEOTIDE SEQUENCE [LARGE SCALE GENOMIC DNA]</scope>
    <source>
        <strain evidence="1 2">NCTC13337</strain>
    </source>
</reference>
<gene>
    <name evidence="1" type="ORF">NCTC13337_01730</name>
</gene>
<evidence type="ECO:0000313" key="2">
    <source>
        <dbReference type="Proteomes" id="UP000254601"/>
    </source>
</evidence>
<evidence type="ECO:0000313" key="1">
    <source>
        <dbReference type="EMBL" id="SUO96147.1"/>
    </source>
</evidence>
<sequence length="117" mass="13775">MNAIFQRGLQQIYLDLTHHFISANVKFESEFDLTLAVNFNIKLRKKTESSEQFPYFLLLRIFDSLDEHLNPAHILKLQIFYSESHDESLVSKTFEFEDVESLRLATDEYIANKGDQQ</sequence>
<proteinExistence type="predicted"/>
<name>A0A380MXI4_9GAMM</name>
<dbReference type="EMBL" id="UHIC01000001">
    <property type="protein sequence ID" value="SUO96147.1"/>
    <property type="molecule type" value="Genomic_DNA"/>
</dbReference>
<dbReference type="RefSeq" id="WP_072577433.1">
    <property type="nucleotide sequence ID" value="NZ_LWHB01000175.1"/>
</dbReference>
<dbReference type="Proteomes" id="UP000254601">
    <property type="component" value="Unassembled WGS sequence"/>
</dbReference>
<dbReference type="AlphaFoldDB" id="A0A380MXI4"/>
<protein>
    <submittedName>
        <fullName evidence="1">Uncharacterized protein</fullName>
    </submittedName>
</protein>
<organism evidence="1 2">
    <name type="scientific">Suttonella ornithocola</name>
    <dbReference type="NCBI Taxonomy" id="279832"/>
    <lineage>
        <taxon>Bacteria</taxon>
        <taxon>Pseudomonadati</taxon>
        <taxon>Pseudomonadota</taxon>
        <taxon>Gammaproteobacteria</taxon>
        <taxon>Cardiobacteriales</taxon>
        <taxon>Cardiobacteriaceae</taxon>
        <taxon>Suttonella</taxon>
    </lineage>
</organism>
<keyword evidence="2" id="KW-1185">Reference proteome</keyword>
<accession>A0A380MXI4</accession>